<comment type="caution">
    <text evidence="6">The sequence shown here is derived from an EMBL/GenBank/DDBJ whole genome shotgun (WGS) entry which is preliminary data.</text>
</comment>
<keyword evidence="4" id="KW-0732">Signal</keyword>
<keyword evidence="3" id="KW-0281">Fimbrium</keyword>
<proteinExistence type="inferred from homology"/>
<dbReference type="SUPFAM" id="SSF49401">
    <property type="entry name" value="Bacterial adhesins"/>
    <property type="match status" value="1"/>
</dbReference>
<dbReference type="Gene3D" id="2.60.40.1090">
    <property type="entry name" value="Fimbrial-type adhesion domain"/>
    <property type="match status" value="1"/>
</dbReference>
<reference evidence="7" key="1">
    <citation type="journal article" date="2020" name="MBio">
        <title>Horizontal gene transfer to a defensive symbiont with a reduced genome amongst a multipartite beetle microbiome.</title>
        <authorList>
            <person name="Waterworth S.C."/>
            <person name="Florez L.V."/>
            <person name="Rees E.R."/>
            <person name="Hertweck C."/>
            <person name="Kaltenpoth M."/>
            <person name="Kwan J.C."/>
        </authorList>
    </citation>
    <scope>NUCLEOTIDE SEQUENCE [LARGE SCALE GENOMIC DNA]</scope>
</reference>
<protein>
    <recommendedName>
        <fullName evidence="5">Fimbrial-type adhesion domain-containing protein</fullName>
    </recommendedName>
</protein>
<dbReference type="PANTHER" id="PTHR33420">
    <property type="entry name" value="FIMBRIAL SUBUNIT ELFA-RELATED"/>
    <property type="match status" value="1"/>
</dbReference>
<sequence>MNKLLWLCAPFMLLFSQSIFAVVANCTTYNSVTFNRVSGTIGSFPYNQTFNDTTSAPSVKNCSNPVAIRSTFKAALGNTDLLGSSPFSVGPTITISGSNANPITLAAAKIWLLNNLQLSFSLQDNNNSPPMVQSITTLNTDYNILPNTGLGSPVIIGGEAYFRGASNLGASNSDVRNPVFNLKLLSTIKPSAATIDALNNSTVRIHLGTISYKYDDYNGSTITPSGNPKTGTTEIYVDIKMTFVLPTCTIANQIVNLAPVPTATLNSNPTANEQPFNVNINCTTAMPNKVLLATITDSYTPSNINTNGILKNQPSLANRSNVDVQLRDDLNNPLAIGTQSPFYTVPVGSSATTFIKALKARYYRSAATATAGYVQTQATVSLDYQ</sequence>
<evidence type="ECO:0000256" key="4">
    <source>
        <dbReference type="SAM" id="SignalP"/>
    </source>
</evidence>
<evidence type="ECO:0000256" key="3">
    <source>
        <dbReference type="ARBA" id="ARBA00023263"/>
    </source>
</evidence>
<evidence type="ECO:0000313" key="6">
    <source>
        <dbReference type="EMBL" id="KAF1028437.1"/>
    </source>
</evidence>
<accession>A0A833UUH5</accession>
<dbReference type="Proteomes" id="UP000490535">
    <property type="component" value="Unassembled WGS sequence"/>
</dbReference>
<organism evidence="6 7">
    <name type="scientific">Acinetobacter bereziniae</name>
    <name type="common">Acinetobacter genomosp. 10</name>
    <dbReference type="NCBI Taxonomy" id="106648"/>
    <lineage>
        <taxon>Bacteria</taxon>
        <taxon>Pseudomonadati</taxon>
        <taxon>Pseudomonadota</taxon>
        <taxon>Gammaproteobacteria</taxon>
        <taxon>Moraxellales</taxon>
        <taxon>Moraxellaceae</taxon>
        <taxon>Acinetobacter</taxon>
    </lineage>
</organism>
<dbReference type="AlphaFoldDB" id="A0A833UUH5"/>
<comment type="subcellular location">
    <subcellularLocation>
        <location evidence="1">Fimbrium</location>
    </subcellularLocation>
</comment>
<dbReference type="InterPro" id="IPR036937">
    <property type="entry name" value="Adhesion_dom_fimbrial_sf"/>
</dbReference>
<feature type="chain" id="PRO_5032909808" description="Fimbrial-type adhesion domain-containing protein" evidence="4">
    <location>
        <begin position="22"/>
        <end position="385"/>
    </location>
</feature>
<feature type="signal peptide" evidence="4">
    <location>
        <begin position="1"/>
        <end position="21"/>
    </location>
</feature>
<evidence type="ECO:0000259" key="5">
    <source>
        <dbReference type="Pfam" id="PF00419"/>
    </source>
</evidence>
<dbReference type="GO" id="GO:0009289">
    <property type="term" value="C:pilus"/>
    <property type="evidence" value="ECO:0007669"/>
    <property type="project" value="UniProtKB-SubCell"/>
</dbReference>
<dbReference type="InterPro" id="IPR000259">
    <property type="entry name" value="Adhesion_dom_fimbrial"/>
</dbReference>
<gene>
    <name evidence="6" type="ORF">GAK29_00072</name>
</gene>
<dbReference type="EMBL" id="WNDP01000001">
    <property type="protein sequence ID" value="KAF1028437.1"/>
    <property type="molecule type" value="Genomic_DNA"/>
</dbReference>
<dbReference type="PANTHER" id="PTHR33420:SF14">
    <property type="entry name" value="TYPE 1 FIMBRIN D-MANNOSE SPECIFIC ADHESIN"/>
    <property type="match status" value="1"/>
</dbReference>
<dbReference type="InterPro" id="IPR008966">
    <property type="entry name" value="Adhesion_dom_sf"/>
</dbReference>
<name>A0A833UUH5_ACIBZ</name>
<comment type="similarity">
    <text evidence="2">Belongs to the fimbrial protein family.</text>
</comment>
<dbReference type="InterPro" id="IPR050263">
    <property type="entry name" value="Bact_Fimbrial_Adh_Pro"/>
</dbReference>
<dbReference type="Pfam" id="PF00419">
    <property type="entry name" value="Fimbrial"/>
    <property type="match status" value="1"/>
</dbReference>
<feature type="domain" description="Fimbrial-type adhesion" evidence="5">
    <location>
        <begin position="239"/>
        <end position="385"/>
    </location>
</feature>
<evidence type="ECO:0000256" key="1">
    <source>
        <dbReference type="ARBA" id="ARBA00004561"/>
    </source>
</evidence>
<evidence type="ECO:0000313" key="7">
    <source>
        <dbReference type="Proteomes" id="UP000490535"/>
    </source>
</evidence>
<dbReference type="GO" id="GO:0043709">
    <property type="term" value="P:cell adhesion involved in single-species biofilm formation"/>
    <property type="evidence" value="ECO:0007669"/>
    <property type="project" value="TreeGrafter"/>
</dbReference>
<evidence type="ECO:0000256" key="2">
    <source>
        <dbReference type="ARBA" id="ARBA00006671"/>
    </source>
</evidence>